<evidence type="ECO:0000256" key="2">
    <source>
        <dbReference type="ARBA" id="ARBA00023136"/>
    </source>
</evidence>
<evidence type="ECO:0000256" key="6">
    <source>
        <dbReference type="SAM" id="MobiDB-lite"/>
    </source>
</evidence>
<evidence type="ECO:0000313" key="9">
    <source>
        <dbReference type="EMBL" id="CDM64933.1"/>
    </source>
</evidence>
<dbReference type="OrthoDB" id="110896at2"/>
<keyword evidence="10" id="KW-1185">Reference proteome</keyword>
<keyword evidence="4" id="KW-0802">TPR repeat</keyword>
<evidence type="ECO:0000256" key="4">
    <source>
        <dbReference type="PROSITE-ProRule" id="PRU00339"/>
    </source>
</evidence>
<dbReference type="STRING" id="454194.PYK22_00928"/>
<feature type="domain" description="Outer membrane lipoprotein BamD-like" evidence="8">
    <location>
        <begin position="190"/>
        <end position="377"/>
    </location>
</feature>
<keyword evidence="1 7" id="KW-0732">Signal</keyword>
<evidence type="ECO:0000256" key="7">
    <source>
        <dbReference type="SAM" id="SignalP"/>
    </source>
</evidence>
<feature type="repeat" description="TPR" evidence="4">
    <location>
        <begin position="369"/>
        <end position="402"/>
    </location>
</feature>
<feature type="region of interest" description="Disordered" evidence="6">
    <location>
        <begin position="61"/>
        <end position="85"/>
    </location>
</feature>
<keyword evidence="3" id="KW-0998">Cell outer membrane</keyword>
<reference evidence="9 10" key="1">
    <citation type="submission" date="2013-12" db="EMBL/GenBank/DDBJ databases">
        <authorList>
            <person name="Stott M."/>
        </authorList>
    </citation>
    <scope>NUCLEOTIDE SEQUENCE [LARGE SCALE GENOMIC DNA]</scope>
    <source>
        <strain evidence="9 10">K22</strain>
    </source>
</reference>
<feature type="compositionally biased region" description="Polar residues" evidence="6">
    <location>
        <begin position="499"/>
        <end position="512"/>
    </location>
</feature>
<dbReference type="InterPro" id="IPR039565">
    <property type="entry name" value="BamD-like"/>
</dbReference>
<feature type="coiled-coil region" evidence="5">
    <location>
        <begin position="87"/>
        <end position="139"/>
    </location>
</feature>
<feature type="compositionally biased region" description="Basic and acidic residues" evidence="6">
    <location>
        <begin position="69"/>
        <end position="85"/>
    </location>
</feature>
<evidence type="ECO:0000313" key="10">
    <source>
        <dbReference type="Proteomes" id="UP000031518"/>
    </source>
</evidence>
<feature type="signal peptide" evidence="7">
    <location>
        <begin position="1"/>
        <end position="24"/>
    </location>
</feature>
<dbReference type="Proteomes" id="UP000031518">
    <property type="component" value="Unassembled WGS sequence"/>
</dbReference>
<evidence type="ECO:0000256" key="3">
    <source>
        <dbReference type="ARBA" id="ARBA00023237"/>
    </source>
</evidence>
<proteinExistence type="predicted"/>
<dbReference type="SUPFAM" id="SSF48452">
    <property type="entry name" value="TPR-like"/>
    <property type="match status" value="1"/>
</dbReference>
<reference evidence="9 10" key="2">
    <citation type="submission" date="2015-01" db="EMBL/GenBank/DDBJ databases">
        <title>Complete genome sequence of Pyrinomonas methylaliphatogenes type strain K22T.</title>
        <authorList>
            <person name="Lee K.C.Y."/>
            <person name="Power J.F."/>
            <person name="Dunfield P.F."/>
            <person name="Morgan X.C."/>
            <person name="Huttenhower C."/>
            <person name="Stott M.B."/>
        </authorList>
    </citation>
    <scope>NUCLEOTIDE SEQUENCE [LARGE SCALE GENOMIC DNA]</scope>
    <source>
        <strain evidence="9 10">K22</strain>
    </source>
</reference>
<dbReference type="InterPro" id="IPR019734">
    <property type="entry name" value="TPR_rpt"/>
</dbReference>
<evidence type="ECO:0000259" key="8">
    <source>
        <dbReference type="Pfam" id="PF13525"/>
    </source>
</evidence>
<sequence precursor="true">MRFRSINGLILSVAFAFVPVLVQAQQGGRASDLSPAQRLEVMRSRLEAMRRSLNTAIAALNAQEGGAQKSEEKKEEKKTADDPGARLRGLEREVNSLYSDVTDLRNKQERAERYDQTALDRLEAAIADLDARVQNTLRATASERSAAQTVTATSTAKQTAKKKGGFFSRLFGHDDDKYKDLIGTVAPGRDRQLFEEASKAARKGRYDEARLLYQVIITTYPDSPYLSLAKLAIADTFYLEGTTSALIQAAAAYQDWLTFFPTDPLADDVLLKIAETEMRQMGLSDRDVSHARKAEQRLKALLQQFPQTNLRPEVEQRLREVQDNLAMHNLQVANFYFDRYAQGKASNPKGAQSRLREIVEKYPNFSRMDEVLFKLGVTYVQEEEPDEAAKFFQQLVRNYPNSEYAEKAREQLETIGAPIPEPDPTRLSYQPPPRPSFTTRLFREVVGSVPVTVSKDGVLISRDKDKEDLLDLALRNGGQLPTTVDTPTAPVFRRPPAQPIQSGETTPASKNSARPRIGSAPGQTDKSRPQADPSAVNGKP</sequence>
<dbReference type="EMBL" id="CBXV010000004">
    <property type="protein sequence ID" value="CDM64933.1"/>
    <property type="molecule type" value="Genomic_DNA"/>
</dbReference>
<keyword evidence="5" id="KW-0175">Coiled coil</keyword>
<keyword evidence="9" id="KW-0449">Lipoprotein</keyword>
<dbReference type="AlphaFoldDB" id="A0A0B6WUL8"/>
<feature type="region of interest" description="Disordered" evidence="6">
    <location>
        <begin position="477"/>
        <end position="540"/>
    </location>
</feature>
<protein>
    <submittedName>
        <fullName evidence="9">Outer membrane assembly lipoprotein YfiO</fullName>
    </submittedName>
</protein>
<dbReference type="InterPro" id="IPR011990">
    <property type="entry name" value="TPR-like_helical_dom_sf"/>
</dbReference>
<dbReference type="InterPro" id="IPR017689">
    <property type="entry name" value="BamD"/>
</dbReference>
<gene>
    <name evidence="9" type="ORF">PYK22_00928</name>
</gene>
<dbReference type="PROSITE" id="PS50005">
    <property type="entry name" value="TPR"/>
    <property type="match status" value="1"/>
</dbReference>
<organism evidence="9 10">
    <name type="scientific">Pyrinomonas methylaliphatogenes</name>
    <dbReference type="NCBI Taxonomy" id="454194"/>
    <lineage>
        <taxon>Bacteria</taxon>
        <taxon>Pseudomonadati</taxon>
        <taxon>Acidobacteriota</taxon>
        <taxon>Blastocatellia</taxon>
        <taxon>Blastocatellales</taxon>
        <taxon>Pyrinomonadaceae</taxon>
        <taxon>Pyrinomonas</taxon>
    </lineage>
</organism>
<dbReference type="RefSeq" id="WP_060635341.1">
    <property type="nucleotide sequence ID" value="NZ_CBXV010000004.1"/>
</dbReference>
<dbReference type="NCBIfam" id="TIGR03302">
    <property type="entry name" value="OM_YfiO"/>
    <property type="match status" value="1"/>
</dbReference>
<accession>A0A0B6WUL8</accession>
<name>A0A0B6WUL8_9BACT</name>
<keyword evidence="2" id="KW-0472">Membrane</keyword>
<feature type="chain" id="PRO_5002125376" evidence="7">
    <location>
        <begin position="25"/>
        <end position="540"/>
    </location>
</feature>
<evidence type="ECO:0000256" key="1">
    <source>
        <dbReference type="ARBA" id="ARBA00022729"/>
    </source>
</evidence>
<dbReference type="Pfam" id="PF13525">
    <property type="entry name" value="YfiO"/>
    <property type="match status" value="1"/>
</dbReference>
<dbReference type="Gene3D" id="1.25.40.10">
    <property type="entry name" value="Tetratricopeptide repeat domain"/>
    <property type="match status" value="1"/>
</dbReference>
<evidence type="ECO:0000256" key="5">
    <source>
        <dbReference type="SAM" id="Coils"/>
    </source>
</evidence>